<protein>
    <submittedName>
        <fullName evidence="1">Uncharacterized protein</fullName>
    </submittedName>
</protein>
<keyword evidence="2" id="KW-1185">Reference proteome</keyword>
<dbReference type="Proteomes" id="UP001139981">
    <property type="component" value="Unassembled WGS sequence"/>
</dbReference>
<comment type="caution">
    <text evidence="1">The sequence shown here is derived from an EMBL/GenBank/DDBJ whole genome shotgun (WGS) entry which is preliminary data.</text>
</comment>
<accession>A0ACC1MA39</accession>
<organism evidence="1 2">
    <name type="scientific">Coemansia aciculifera</name>
    <dbReference type="NCBI Taxonomy" id="417176"/>
    <lineage>
        <taxon>Eukaryota</taxon>
        <taxon>Fungi</taxon>
        <taxon>Fungi incertae sedis</taxon>
        <taxon>Zoopagomycota</taxon>
        <taxon>Kickxellomycotina</taxon>
        <taxon>Kickxellomycetes</taxon>
        <taxon>Kickxellales</taxon>
        <taxon>Kickxellaceae</taxon>
        <taxon>Coemansia</taxon>
    </lineage>
</organism>
<evidence type="ECO:0000313" key="1">
    <source>
        <dbReference type="EMBL" id="KAJ2900129.1"/>
    </source>
</evidence>
<reference evidence="1" key="1">
    <citation type="submission" date="2022-07" db="EMBL/GenBank/DDBJ databases">
        <title>Phylogenomic reconstructions and comparative analyses of Kickxellomycotina fungi.</title>
        <authorList>
            <person name="Reynolds N.K."/>
            <person name="Stajich J.E."/>
            <person name="Barry K."/>
            <person name="Grigoriev I.V."/>
            <person name="Crous P."/>
            <person name="Smith M.E."/>
        </authorList>
    </citation>
    <scope>NUCLEOTIDE SEQUENCE</scope>
    <source>
        <strain evidence="1">CBS 190363</strain>
    </source>
</reference>
<name>A0ACC1MA39_9FUNG</name>
<proteinExistence type="predicted"/>
<evidence type="ECO:0000313" key="2">
    <source>
        <dbReference type="Proteomes" id="UP001139981"/>
    </source>
</evidence>
<dbReference type="EMBL" id="JANBVB010000011">
    <property type="protein sequence ID" value="KAJ2900129.1"/>
    <property type="molecule type" value="Genomic_DNA"/>
</dbReference>
<gene>
    <name evidence="1" type="ORF">IWW38_000669</name>
</gene>
<sequence>MRLSSSLTAAAVISLSALGSVEAQQTQPACSSIYTRPEILSLTPSQWSNISGVLGAMQRDGWFAWFAYLHNQWFGQIHGNSQFFPFHRRFVQDWESVGQRYSGSFVQPYWDEMRDYRAPASSQVLTSNWVGGNGQGANNCVVNGNQAGWTMTFPNRHCLSRNFANNGNPTSWYSPEYIQSTIQRDITMAQFRPDIEFSLHGVVHISIGGDMVQGFSSNDWTFMLHHANLDRLWWQWQTSNNRMWVMDGSNYDNTQITLNTNIAYYNMPVRNVMQLGYGSMCYQYASNPLKRRDLGSSIEATLIDTLPKDVLSTWFPDTAKIMMPVVNIVRPPPALATSTPGLTPGSGIPFPAQMTEEWIQMHHYNKTDVNRVNNDARNFVIAMNSAGYKSPV</sequence>